<name>B8FP55_DESHD</name>
<proteinExistence type="predicted"/>
<protein>
    <recommendedName>
        <fullName evidence="3">histidine kinase</fullName>
        <ecNumber evidence="3">2.7.13.3</ecNumber>
    </recommendedName>
</protein>
<feature type="coiled-coil region" evidence="14">
    <location>
        <begin position="140"/>
        <end position="167"/>
    </location>
</feature>
<dbReference type="SMART" id="SM00388">
    <property type="entry name" value="HisKA"/>
    <property type="match status" value="1"/>
</dbReference>
<dbReference type="HOGENOM" id="CLU_000445_89_3_9"/>
<dbReference type="InterPro" id="IPR036097">
    <property type="entry name" value="HisK_dim/P_sf"/>
</dbReference>
<keyword evidence="9 19" id="KW-0418">Kinase</keyword>
<dbReference type="CDD" id="cd00082">
    <property type="entry name" value="HisKA"/>
    <property type="match status" value="1"/>
</dbReference>
<keyword evidence="10" id="KW-0067">ATP-binding</keyword>
<dbReference type="PROSITE" id="PS50109">
    <property type="entry name" value="HIS_KIN"/>
    <property type="match status" value="1"/>
</dbReference>
<evidence type="ECO:0000256" key="12">
    <source>
        <dbReference type="ARBA" id="ARBA00023012"/>
    </source>
</evidence>
<dbReference type="CDD" id="cd06225">
    <property type="entry name" value="HAMP"/>
    <property type="match status" value="1"/>
</dbReference>
<dbReference type="EMBL" id="CP001336">
    <property type="protein sequence ID" value="ACL19580.1"/>
    <property type="molecule type" value="Genomic_DNA"/>
</dbReference>
<comment type="catalytic activity">
    <reaction evidence="1">
        <text>ATP + protein L-histidine = ADP + protein N-phospho-L-histidine.</text>
        <dbReference type="EC" id="2.7.13.3"/>
    </reaction>
</comment>
<dbReference type="SUPFAM" id="SSF158472">
    <property type="entry name" value="HAMP domain-like"/>
    <property type="match status" value="1"/>
</dbReference>
<evidence type="ECO:0000256" key="16">
    <source>
        <dbReference type="SAM" id="Phobius"/>
    </source>
</evidence>
<keyword evidence="4" id="KW-1003">Cell membrane</keyword>
<keyword evidence="5" id="KW-0597">Phosphoprotein</keyword>
<keyword evidence="12" id="KW-0902">Two-component regulatory system</keyword>
<dbReference type="Pfam" id="PF00512">
    <property type="entry name" value="HisKA"/>
    <property type="match status" value="1"/>
</dbReference>
<dbReference type="PANTHER" id="PTHR45528">
    <property type="entry name" value="SENSOR HISTIDINE KINASE CPXA"/>
    <property type="match status" value="1"/>
</dbReference>
<dbReference type="GO" id="GO:0005886">
    <property type="term" value="C:plasma membrane"/>
    <property type="evidence" value="ECO:0007669"/>
    <property type="project" value="UniProtKB-SubCell"/>
</dbReference>
<dbReference type="InterPro" id="IPR003594">
    <property type="entry name" value="HATPase_dom"/>
</dbReference>
<evidence type="ECO:0000313" key="20">
    <source>
        <dbReference type="Proteomes" id="UP000007726"/>
    </source>
</evidence>
<feature type="transmembrane region" description="Helical" evidence="16">
    <location>
        <begin position="51"/>
        <end position="70"/>
    </location>
</feature>
<evidence type="ECO:0000256" key="5">
    <source>
        <dbReference type="ARBA" id="ARBA00022553"/>
    </source>
</evidence>
<dbReference type="SUPFAM" id="SSF55874">
    <property type="entry name" value="ATPase domain of HSP90 chaperone/DNA topoisomerase II/histidine kinase"/>
    <property type="match status" value="1"/>
</dbReference>
<dbReference type="AlphaFoldDB" id="B8FP55"/>
<dbReference type="EC" id="2.7.13.3" evidence="3"/>
<feature type="domain" description="Histidine kinase" evidence="17">
    <location>
        <begin position="167"/>
        <end position="387"/>
    </location>
</feature>
<dbReference type="FunFam" id="3.30.565.10:FF:000006">
    <property type="entry name" value="Sensor histidine kinase WalK"/>
    <property type="match status" value="1"/>
</dbReference>
<dbReference type="Gene3D" id="1.10.287.130">
    <property type="match status" value="1"/>
</dbReference>
<dbReference type="SMART" id="SM00387">
    <property type="entry name" value="HATPase_c"/>
    <property type="match status" value="1"/>
</dbReference>
<evidence type="ECO:0000256" key="11">
    <source>
        <dbReference type="ARBA" id="ARBA00022989"/>
    </source>
</evidence>
<dbReference type="SUPFAM" id="SSF47384">
    <property type="entry name" value="Homodimeric domain of signal transducing histidine kinase"/>
    <property type="match status" value="1"/>
</dbReference>
<dbReference type="Pfam" id="PF00672">
    <property type="entry name" value="HAMP"/>
    <property type="match status" value="1"/>
</dbReference>
<dbReference type="InterPro" id="IPR036890">
    <property type="entry name" value="HATPase_C_sf"/>
</dbReference>
<dbReference type="PROSITE" id="PS50885">
    <property type="entry name" value="HAMP"/>
    <property type="match status" value="1"/>
</dbReference>
<gene>
    <name evidence="19" type="ordered locus">Dhaf_1528</name>
</gene>
<dbReference type="InterPro" id="IPR003661">
    <property type="entry name" value="HisK_dim/P_dom"/>
</dbReference>
<evidence type="ECO:0000256" key="8">
    <source>
        <dbReference type="ARBA" id="ARBA00022741"/>
    </source>
</evidence>
<reference evidence="19 20" key="1">
    <citation type="journal article" date="2012" name="BMC Microbiol.">
        <title>Genome sequence of Desulfitobacterium hafniense DCB-2, a Gram-positive anaerobe capable of dehalogenation and metal reduction.</title>
        <authorList>
            <person name="Kim S.H."/>
            <person name="Harzman C."/>
            <person name="Davis J.K."/>
            <person name="Hutcheson R."/>
            <person name="Broderick J.B."/>
            <person name="Marsh T.L."/>
            <person name="Tiedje J.M."/>
        </authorList>
    </citation>
    <scope>NUCLEOTIDE SEQUENCE [LARGE SCALE GENOMIC DNA]</scope>
    <source>
        <strain evidence="20">DSM 10664 / DCB-2</strain>
    </source>
</reference>
<dbReference type="InterPro" id="IPR050398">
    <property type="entry name" value="HssS/ArlS-like"/>
</dbReference>
<evidence type="ECO:0000256" key="3">
    <source>
        <dbReference type="ARBA" id="ARBA00012438"/>
    </source>
</evidence>
<dbReference type="Pfam" id="PF02518">
    <property type="entry name" value="HATPase_c"/>
    <property type="match status" value="1"/>
</dbReference>
<evidence type="ECO:0000259" key="18">
    <source>
        <dbReference type="PROSITE" id="PS50885"/>
    </source>
</evidence>
<evidence type="ECO:0000256" key="6">
    <source>
        <dbReference type="ARBA" id="ARBA00022679"/>
    </source>
</evidence>
<keyword evidence="8" id="KW-0547">Nucleotide-binding</keyword>
<dbReference type="Gene3D" id="3.30.565.10">
    <property type="entry name" value="Histidine kinase-like ATPase, C-terminal domain"/>
    <property type="match status" value="1"/>
</dbReference>
<feature type="region of interest" description="Disordered" evidence="15">
    <location>
        <begin position="1"/>
        <end position="21"/>
    </location>
</feature>
<evidence type="ECO:0000256" key="14">
    <source>
        <dbReference type="SAM" id="Coils"/>
    </source>
</evidence>
<evidence type="ECO:0000313" key="19">
    <source>
        <dbReference type="EMBL" id="ACL19580.1"/>
    </source>
</evidence>
<comment type="subcellular location">
    <subcellularLocation>
        <location evidence="2">Cell membrane</location>
        <topology evidence="2">Multi-pass membrane protein</topology>
    </subcellularLocation>
</comment>
<dbReference type="Proteomes" id="UP000007726">
    <property type="component" value="Chromosome"/>
</dbReference>
<keyword evidence="11 16" id="KW-1133">Transmembrane helix</keyword>
<evidence type="ECO:0000256" key="9">
    <source>
        <dbReference type="ARBA" id="ARBA00022777"/>
    </source>
</evidence>
<dbReference type="PANTHER" id="PTHR45528:SF1">
    <property type="entry name" value="SENSOR HISTIDINE KINASE CPXA"/>
    <property type="match status" value="1"/>
</dbReference>
<evidence type="ECO:0000256" key="4">
    <source>
        <dbReference type="ARBA" id="ARBA00022475"/>
    </source>
</evidence>
<evidence type="ECO:0000259" key="17">
    <source>
        <dbReference type="PROSITE" id="PS50109"/>
    </source>
</evidence>
<dbReference type="CDD" id="cd00075">
    <property type="entry name" value="HATPase"/>
    <property type="match status" value="1"/>
</dbReference>
<keyword evidence="7 16" id="KW-0812">Transmembrane</keyword>
<dbReference type="KEGG" id="dhd:Dhaf_1528"/>
<evidence type="ECO:0000256" key="7">
    <source>
        <dbReference type="ARBA" id="ARBA00022692"/>
    </source>
</evidence>
<dbReference type="GO" id="GO:0000155">
    <property type="term" value="F:phosphorelay sensor kinase activity"/>
    <property type="evidence" value="ECO:0007669"/>
    <property type="project" value="InterPro"/>
</dbReference>
<dbReference type="Gene3D" id="6.10.340.10">
    <property type="match status" value="1"/>
</dbReference>
<keyword evidence="13 16" id="KW-0472">Membrane</keyword>
<dbReference type="PRINTS" id="PR00344">
    <property type="entry name" value="BCTRLSENSOR"/>
</dbReference>
<evidence type="ECO:0000256" key="10">
    <source>
        <dbReference type="ARBA" id="ARBA00022840"/>
    </source>
</evidence>
<evidence type="ECO:0000256" key="2">
    <source>
        <dbReference type="ARBA" id="ARBA00004651"/>
    </source>
</evidence>
<sequence length="389" mass="45246">MFQEEGDGLRPDGLRPDGLRPDRKFHKLYHEEFHKGRQHGEFRELRRSMKFLRPVGVLLNLLLLYLLFQWIGLKAIAVFFALILITREILQLGFFRRLEKRVFKPMEQLKQGFDEIAKGNYQVSIEPEVENEFTQLIYAFNEMAFKLQESERSNQEYEKNRKTLVANISHDLKTPITSIQGYLEVILEGCVGEPEKIKRYLETIYSNTAYMNKLIDDLFLFSKLDLDKVAMNYEVLSIGAYLDDLATELKFEFEERQFKFFYQNRTDRDYAVTIDGKRVYQGIRNIIDNAMKYGPEQDLKVTMELYVQEDDICIDIADNGPGIPEEQLPHIFNRFYRLDTERSKDFTSTGLGLAIAKELIEAQGGTISAASTDRAGSRFTIKLPISKSS</sequence>
<evidence type="ECO:0000256" key="1">
    <source>
        <dbReference type="ARBA" id="ARBA00000085"/>
    </source>
</evidence>
<keyword evidence="14" id="KW-0175">Coiled coil</keyword>
<dbReference type="FunFam" id="1.10.287.130:FF:000001">
    <property type="entry name" value="Two-component sensor histidine kinase"/>
    <property type="match status" value="1"/>
</dbReference>
<organism evidence="19 20">
    <name type="scientific">Desulfitobacterium hafniense (strain DSM 10664 / DCB-2)</name>
    <dbReference type="NCBI Taxonomy" id="272564"/>
    <lineage>
        <taxon>Bacteria</taxon>
        <taxon>Bacillati</taxon>
        <taxon>Bacillota</taxon>
        <taxon>Clostridia</taxon>
        <taxon>Eubacteriales</taxon>
        <taxon>Desulfitobacteriaceae</taxon>
        <taxon>Desulfitobacterium</taxon>
    </lineage>
</organism>
<dbReference type="InterPro" id="IPR005467">
    <property type="entry name" value="His_kinase_dom"/>
</dbReference>
<evidence type="ECO:0000256" key="13">
    <source>
        <dbReference type="ARBA" id="ARBA00023136"/>
    </source>
</evidence>
<feature type="domain" description="HAMP" evidence="18">
    <location>
        <begin position="100"/>
        <end position="152"/>
    </location>
</feature>
<dbReference type="InterPro" id="IPR004358">
    <property type="entry name" value="Sig_transdc_His_kin-like_C"/>
</dbReference>
<evidence type="ECO:0000256" key="15">
    <source>
        <dbReference type="SAM" id="MobiDB-lite"/>
    </source>
</evidence>
<dbReference type="GO" id="GO:0005524">
    <property type="term" value="F:ATP binding"/>
    <property type="evidence" value="ECO:0007669"/>
    <property type="project" value="UniProtKB-KW"/>
</dbReference>
<dbReference type="SMART" id="SM00304">
    <property type="entry name" value="HAMP"/>
    <property type="match status" value="1"/>
</dbReference>
<dbReference type="InterPro" id="IPR003660">
    <property type="entry name" value="HAMP_dom"/>
</dbReference>
<accession>B8FP55</accession>
<feature type="compositionally biased region" description="Basic and acidic residues" evidence="15">
    <location>
        <begin position="7"/>
        <end position="21"/>
    </location>
</feature>
<keyword evidence="6" id="KW-0808">Transferase</keyword>